<dbReference type="EMBL" id="BMDZ01000088">
    <property type="protein sequence ID" value="GGB59624.1"/>
    <property type="molecule type" value="Genomic_DNA"/>
</dbReference>
<protein>
    <recommendedName>
        <fullName evidence="5">CMP/dCMP-type deaminase domain-containing protein</fullName>
    </recommendedName>
</protein>
<dbReference type="Gene3D" id="3.40.140.10">
    <property type="entry name" value="Cytidine Deaminase, domain 2"/>
    <property type="match status" value="1"/>
</dbReference>
<keyword evidence="3" id="KW-0378">Hydrolase</keyword>
<evidence type="ECO:0000313" key="6">
    <source>
        <dbReference type="EMBL" id="GGB59624.1"/>
    </source>
</evidence>
<keyword evidence="7" id="KW-1185">Reference proteome</keyword>
<evidence type="ECO:0000313" key="7">
    <source>
        <dbReference type="Proteomes" id="UP000603352"/>
    </source>
</evidence>
<sequence>MPVPGGGTDWSALLPDNEGRDIIAGDANAYMRRTIFTEFVQAMYDADLLKDGIDVKKTVDDMLDGDFRKIFRRRRVSNLIEFGRIVHAEMAALTDAARRGHAVAGATVYCTTYPCHMCARHLIAAGISRVIYIEPYPKSLTRLLYAKSVVHDDDPPATAKALHFLPFVGITPRLYDRVFRLGSRIRKDRAGRVSRWQETDAVPVVDNGNSGAYLKHEVLLTMRLGEVLQQHQERQEGEP</sequence>
<keyword evidence="2" id="KW-0479">Metal-binding</keyword>
<evidence type="ECO:0000256" key="3">
    <source>
        <dbReference type="ARBA" id="ARBA00022801"/>
    </source>
</evidence>
<organism evidence="6 7">
    <name type="scientific">Tistrella bauzanensis</name>
    <dbReference type="NCBI Taxonomy" id="657419"/>
    <lineage>
        <taxon>Bacteria</taxon>
        <taxon>Pseudomonadati</taxon>
        <taxon>Pseudomonadota</taxon>
        <taxon>Alphaproteobacteria</taxon>
        <taxon>Geminicoccales</taxon>
        <taxon>Geminicoccaceae</taxon>
        <taxon>Tistrella</taxon>
    </lineage>
</organism>
<dbReference type="PANTHER" id="PTHR11086:SF18">
    <property type="entry name" value="DEOXYCYTIDYLATE DEAMINASE"/>
    <property type="match status" value="1"/>
</dbReference>
<evidence type="ECO:0000256" key="2">
    <source>
        <dbReference type="ARBA" id="ARBA00022723"/>
    </source>
</evidence>
<gene>
    <name evidence="6" type="ORF">GCM10011505_45460</name>
</gene>
<dbReference type="SUPFAM" id="SSF53927">
    <property type="entry name" value="Cytidine deaminase-like"/>
    <property type="match status" value="1"/>
</dbReference>
<proteinExistence type="inferred from homology"/>
<dbReference type="PROSITE" id="PS00903">
    <property type="entry name" value="CYT_DCMP_DEAMINASES_1"/>
    <property type="match status" value="1"/>
</dbReference>
<dbReference type="PROSITE" id="PS51747">
    <property type="entry name" value="CYT_DCMP_DEAMINASES_2"/>
    <property type="match status" value="1"/>
</dbReference>
<dbReference type="InterPro" id="IPR016193">
    <property type="entry name" value="Cytidine_deaminase-like"/>
</dbReference>
<dbReference type="InterPro" id="IPR002125">
    <property type="entry name" value="CMP_dCMP_dom"/>
</dbReference>
<evidence type="ECO:0000259" key="5">
    <source>
        <dbReference type="PROSITE" id="PS51747"/>
    </source>
</evidence>
<comment type="similarity">
    <text evidence="1">Belongs to the cytidine and deoxycytidylate deaminase family.</text>
</comment>
<dbReference type="PANTHER" id="PTHR11086">
    <property type="entry name" value="DEOXYCYTIDYLATE DEAMINASE-RELATED"/>
    <property type="match status" value="1"/>
</dbReference>
<dbReference type="InterPro" id="IPR015517">
    <property type="entry name" value="dCMP_deaminase-rel"/>
</dbReference>
<dbReference type="Pfam" id="PF00383">
    <property type="entry name" value="dCMP_cyt_deam_1"/>
    <property type="match status" value="1"/>
</dbReference>
<feature type="domain" description="CMP/dCMP-type deaminase" evidence="5">
    <location>
        <begin position="58"/>
        <end position="143"/>
    </location>
</feature>
<dbReference type="Proteomes" id="UP000603352">
    <property type="component" value="Unassembled WGS sequence"/>
</dbReference>
<evidence type="ECO:0000256" key="4">
    <source>
        <dbReference type="ARBA" id="ARBA00022833"/>
    </source>
</evidence>
<comment type="caution">
    <text evidence="6">The sequence shown here is derived from an EMBL/GenBank/DDBJ whole genome shotgun (WGS) entry which is preliminary data.</text>
</comment>
<dbReference type="InterPro" id="IPR016192">
    <property type="entry name" value="APOBEC/CMP_deaminase_Zn-bd"/>
</dbReference>
<name>A0ABQ1J619_9PROT</name>
<keyword evidence="4" id="KW-0862">Zinc</keyword>
<evidence type="ECO:0000256" key="1">
    <source>
        <dbReference type="ARBA" id="ARBA00006576"/>
    </source>
</evidence>
<reference evidence="7" key="1">
    <citation type="journal article" date="2019" name="Int. J. Syst. Evol. Microbiol.">
        <title>The Global Catalogue of Microorganisms (GCM) 10K type strain sequencing project: providing services to taxonomists for standard genome sequencing and annotation.</title>
        <authorList>
            <consortium name="The Broad Institute Genomics Platform"/>
            <consortium name="The Broad Institute Genome Sequencing Center for Infectious Disease"/>
            <person name="Wu L."/>
            <person name="Ma J."/>
        </authorList>
    </citation>
    <scope>NUCLEOTIDE SEQUENCE [LARGE SCALE GENOMIC DNA]</scope>
    <source>
        <strain evidence="7">CGMCC 1.10188</strain>
    </source>
</reference>
<accession>A0ABQ1J619</accession>